<evidence type="ECO:0008006" key="2">
    <source>
        <dbReference type="Google" id="ProtNLM"/>
    </source>
</evidence>
<dbReference type="Pfam" id="PF01986">
    <property type="entry name" value="DUF123"/>
    <property type="match status" value="1"/>
</dbReference>
<proteinExistence type="predicted"/>
<sequence length="96" mass="11461">HIDYLLKSKKTKIVQIWIIDKKMECQTAEVFCQDPTTEIIKKGYGSSDCKCLTHLFFIKDEKKTEKILREIGFSIFCSSLNFLKRKSFYQLFIEYF</sequence>
<organism evidence="1">
    <name type="scientific">marine sediment metagenome</name>
    <dbReference type="NCBI Taxonomy" id="412755"/>
    <lineage>
        <taxon>unclassified sequences</taxon>
        <taxon>metagenomes</taxon>
        <taxon>ecological metagenomes</taxon>
    </lineage>
</organism>
<dbReference type="InterPro" id="IPR002837">
    <property type="entry name" value="DUF123"/>
</dbReference>
<evidence type="ECO:0000313" key="1">
    <source>
        <dbReference type="EMBL" id="GAH73714.1"/>
    </source>
</evidence>
<reference evidence="1" key="1">
    <citation type="journal article" date="2014" name="Front. Microbiol.">
        <title>High frequency of phylogenetically diverse reductive dehalogenase-homologous genes in deep subseafloor sedimentary metagenomes.</title>
        <authorList>
            <person name="Kawai M."/>
            <person name="Futagami T."/>
            <person name="Toyoda A."/>
            <person name="Takaki Y."/>
            <person name="Nishi S."/>
            <person name="Hori S."/>
            <person name="Arai W."/>
            <person name="Tsubouchi T."/>
            <person name="Morono Y."/>
            <person name="Uchiyama I."/>
            <person name="Ito T."/>
            <person name="Fujiyama A."/>
            <person name="Inagaki F."/>
            <person name="Takami H."/>
        </authorList>
    </citation>
    <scope>NUCLEOTIDE SEQUENCE</scope>
    <source>
        <strain evidence="1">Expedition CK06-06</strain>
    </source>
</reference>
<accession>X1J5U6</accession>
<dbReference type="PANTHER" id="PTHR37460">
    <property type="entry name" value="ENDONUCLEASE III"/>
    <property type="match status" value="1"/>
</dbReference>
<protein>
    <recommendedName>
        <fullName evidence="2">DUF123 domain-containing protein</fullName>
    </recommendedName>
</protein>
<dbReference type="AlphaFoldDB" id="X1J5U6"/>
<feature type="non-terminal residue" evidence="1">
    <location>
        <position position="1"/>
    </location>
</feature>
<gene>
    <name evidence="1" type="ORF">S03H2_49606</name>
</gene>
<comment type="caution">
    <text evidence="1">The sequence shown here is derived from an EMBL/GenBank/DDBJ whole genome shotgun (WGS) entry which is preliminary data.</text>
</comment>
<dbReference type="PANTHER" id="PTHR37460:SF1">
    <property type="entry name" value="ENDONUCLEASE III"/>
    <property type="match status" value="1"/>
</dbReference>
<dbReference type="EMBL" id="BARU01031354">
    <property type="protein sequence ID" value="GAH73714.1"/>
    <property type="molecule type" value="Genomic_DNA"/>
</dbReference>
<name>X1J5U6_9ZZZZ</name>